<feature type="region of interest" description="Disordered" evidence="5">
    <location>
        <begin position="246"/>
        <end position="271"/>
    </location>
</feature>
<evidence type="ECO:0000256" key="4">
    <source>
        <dbReference type="ARBA" id="ARBA00023136"/>
    </source>
</evidence>
<dbReference type="PANTHER" id="PTHR15549:SF33">
    <property type="entry name" value="MEMBRANE PROTEIN WSC4, PUTATIVE (AFU_ORTHOLOGUE AFUA_5G09020)-RELATED"/>
    <property type="match status" value="1"/>
</dbReference>
<feature type="region of interest" description="Disordered" evidence="5">
    <location>
        <begin position="149"/>
        <end position="211"/>
    </location>
</feature>
<evidence type="ECO:0000256" key="3">
    <source>
        <dbReference type="ARBA" id="ARBA00022989"/>
    </source>
</evidence>
<dbReference type="AlphaFoldDB" id="A0AA38RVG4"/>
<evidence type="ECO:0000256" key="6">
    <source>
        <dbReference type="SAM" id="Phobius"/>
    </source>
</evidence>
<keyword evidence="2 6" id="KW-0812">Transmembrane</keyword>
<keyword evidence="3 6" id="KW-1133">Transmembrane helix</keyword>
<comment type="subcellular location">
    <subcellularLocation>
        <location evidence="1">Membrane</location>
        <topology evidence="1">Single-pass membrane protein</topology>
    </subcellularLocation>
</comment>
<reference evidence="7" key="1">
    <citation type="submission" date="2022-07" db="EMBL/GenBank/DDBJ databases">
        <title>Fungi with potential for degradation of polypropylene.</title>
        <authorList>
            <person name="Gostincar C."/>
        </authorList>
    </citation>
    <scope>NUCLEOTIDE SEQUENCE</scope>
    <source>
        <strain evidence="7">EXF-13287</strain>
    </source>
</reference>
<keyword evidence="4 6" id="KW-0472">Membrane</keyword>
<dbReference type="Proteomes" id="UP001174691">
    <property type="component" value="Unassembled WGS sequence"/>
</dbReference>
<name>A0AA38RVG4_9PEZI</name>
<protein>
    <submittedName>
        <fullName evidence="7">Uncharacterized protein</fullName>
    </submittedName>
</protein>
<feature type="transmembrane region" description="Helical" evidence="6">
    <location>
        <begin position="214"/>
        <end position="237"/>
    </location>
</feature>
<feature type="compositionally biased region" description="Low complexity" evidence="5">
    <location>
        <begin position="152"/>
        <end position="182"/>
    </location>
</feature>
<feature type="region of interest" description="Disordered" evidence="5">
    <location>
        <begin position="315"/>
        <end position="370"/>
    </location>
</feature>
<feature type="compositionally biased region" description="Pro residues" evidence="5">
    <location>
        <begin position="183"/>
        <end position="200"/>
    </location>
</feature>
<keyword evidence="8" id="KW-1185">Reference proteome</keyword>
<dbReference type="PANTHER" id="PTHR15549">
    <property type="entry name" value="PAIRED IMMUNOGLOBULIN-LIKE TYPE 2 RECEPTOR"/>
    <property type="match status" value="1"/>
</dbReference>
<dbReference type="InterPro" id="IPR051694">
    <property type="entry name" value="Immunoregulatory_rcpt-like"/>
</dbReference>
<evidence type="ECO:0000313" key="7">
    <source>
        <dbReference type="EMBL" id="KAJ9149213.1"/>
    </source>
</evidence>
<evidence type="ECO:0000313" key="8">
    <source>
        <dbReference type="Proteomes" id="UP001174691"/>
    </source>
</evidence>
<evidence type="ECO:0000256" key="5">
    <source>
        <dbReference type="SAM" id="MobiDB-lite"/>
    </source>
</evidence>
<dbReference type="GO" id="GO:0016020">
    <property type="term" value="C:membrane"/>
    <property type="evidence" value="ECO:0007669"/>
    <property type="project" value="UniProtKB-SubCell"/>
</dbReference>
<proteinExistence type="predicted"/>
<dbReference type="GO" id="GO:0071944">
    <property type="term" value="C:cell periphery"/>
    <property type="evidence" value="ECO:0007669"/>
    <property type="project" value="UniProtKB-ARBA"/>
</dbReference>
<organism evidence="7 8">
    <name type="scientific">Coniochaeta hoffmannii</name>
    <dbReference type="NCBI Taxonomy" id="91930"/>
    <lineage>
        <taxon>Eukaryota</taxon>
        <taxon>Fungi</taxon>
        <taxon>Dikarya</taxon>
        <taxon>Ascomycota</taxon>
        <taxon>Pezizomycotina</taxon>
        <taxon>Sordariomycetes</taxon>
        <taxon>Sordariomycetidae</taxon>
        <taxon>Coniochaetales</taxon>
        <taxon>Coniochaetaceae</taxon>
        <taxon>Coniochaeta</taxon>
    </lineage>
</organism>
<gene>
    <name evidence="7" type="ORF">NKR19_g5755</name>
</gene>
<feature type="compositionally biased region" description="Gly residues" evidence="5">
    <location>
        <begin position="331"/>
        <end position="341"/>
    </location>
</feature>
<evidence type="ECO:0000256" key="1">
    <source>
        <dbReference type="ARBA" id="ARBA00004167"/>
    </source>
</evidence>
<dbReference type="EMBL" id="JANBVN010000081">
    <property type="protein sequence ID" value="KAJ9149213.1"/>
    <property type="molecule type" value="Genomic_DNA"/>
</dbReference>
<evidence type="ECO:0000256" key="2">
    <source>
        <dbReference type="ARBA" id="ARBA00022692"/>
    </source>
</evidence>
<comment type="caution">
    <text evidence="7">The sequence shown here is derived from an EMBL/GenBank/DDBJ whole genome shotgun (WGS) entry which is preliminary data.</text>
</comment>
<accession>A0AA38RVG4</accession>
<sequence length="370" mass="38357">MDANPFISNGTCYYEAGKESDPEFIPCGNDALGHKTCCRGSDMCLSSRACYNQTYGLTYLSGCSDPEYKDPSCPKKPRDDAPWVGLATCKGGNLWSACTQSADPTTLTSPDRCTCTQATSVAFTDAPVLANIVRLPLSLGDSVQWQPGYVPTSTSSTSSSSSSSSSTSTSTSPSLTSSVAPPVTAPPASPAPSAPLPPQPDFSRQSGLSPSAKAGVGVGVTIAALAILAGVCALLFIRRRRRRRRNPMSPQTYEPTPAMGEDDNGHQGAEPKYAWSPSTVAMHTTPTTTVSELESRAARPWSLRTELEGSGGGYLSPGIGSIVEEGKKEGGGVGGDVGGDGQQARHSAQGGQRGNEGRPQGLGLFAELQG</sequence>